<accession>A0AAW1NMG8</accession>
<reference evidence="2 3" key="1">
    <citation type="journal article" date="2024" name="Nat. Commun.">
        <title>Phylogenomics reveals the evolutionary origins of lichenization in chlorophyte algae.</title>
        <authorList>
            <person name="Puginier C."/>
            <person name="Libourel C."/>
            <person name="Otte J."/>
            <person name="Skaloud P."/>
            <person name="Haon M."/>
            <person name="Grisel S."/>
            <person name="Petersen M."/>
            <person name="Berrin J.G."/>
            <person name="Delaux P.M."/>
            <person name="Dal Grande F."/>
            <person name="Keller J."/>
        </authorList>
    </citation>
    <scope>NUCLEOTIDE SEQUENCE [LARGE SCALE GENOMIC DNA]</scope>
    <source>
        <strain evidence="2 3">SAG 2036</strain>
    </source>
</reference>
<dbReference type="Proteomes" id="UP001465755">
    <property type="component" value="Unassembled WGS sequence"/>
</dbReference>
<protein>
    <recommendedName>
        <fullName evidence="4">Enhancer of rudimentary homolog</fullName>
    </recommendedName>
</protein>
<evidence type="ECO:0000313" key="3">
    <source>
        <dbReference type="Proteomes" id="UP001465755"/>
    </source>
</evidence>
<keyword evidence="3" id="KW-1185">Reference proteome</keyword>
<evidence type="ECO:0000256" key="1">
    <source>
        <dbReference type="ARBA" id="ARBA00007491"/>
    </source>
</evidence>
<sequence length="105" mass="12310">MANQSHTIILEQQTLNKNSRAWRDYQSVSQAMNGVTLQFERFLKDMNPTVPHIQYNLKDLEIYIDQMPDLSALVFDPKTETYIPCNKAWIKEQVGIQLRRQAGKR</sequence>
<comment type="caution">
    <text evidence="2">The sequence shown here is derived from an EMBL/GenBank/DDBJ whole genome shotgun (WGS) entry which is preliminary data.</text>
</comment>
<dbReference type="EMBL" id="JALJOQ010000268">
    <property type="protein sequence ID" value="KAK9786593.1"/>
    <property type="molecule type" value="Genomic_DNA"/>
</dbReference>
<gene>
    <name evidence="2" type="ORF">WJX73_007426</name>
</gene>
<evidence type="ECO:0008006" key="4">
    <source>
        <dbReference type="Google" id="ProtNLM"/>
    </source>
</evidence>
<organism evidence="2 3">
    <name type="scientific">Symbiochloris irregularis</name>
    <dbReference type="NCBI Taxonomy" id="706552"/>
    <lineage>
        <taxon>Eukaryota</taxon>
        <taxon>Viridiplantae</taxon>
        <taxon>Chlorophyta</taxon>
        <taxon>core chlorophytes</taxon>
        <taxon>Trebouxiophyceae</taxon>
        <taxon>Trebouxiales</taxon>
        <taxon>Trebouxiaceae</taxon>
        <taxon>Symbiochloris</taxon>
    </lineage>
</organism>
<dbReference type="InterPro" id="IPR035912">
    <property type="entry name" value="EHR_sf"/>
</dbReference>
<name>A0AAW1NMG8_9CHLO</name>
<dbReference type="PANTHER" id="PTHR12373">
    <property type="entry name" value="ENHANCER OF RUDIMENTARY ERH"/>
    <property type="match status" value="1"/>
</dbReference>
<dbReference type="SUPFAM" id="SSF143875">
    <property type="entry name" value="ERH-like"/>
    <property type="match status" value="1"/>
</dbReference>
<dbReference type="InterPro" id="IPR000781">
    <property type="entry name" value="ERH"/>
</dbReference>
<comment type="similarity">
    <text evidence="1">Belongs to the E(R) family.</text>
</comment>
<proteinExistence type="inferred from homology"/>
<evidence type="ECO:0000313" key="2">
    <source>
        <dbReference type="EMBL" id="KAK9786593.1"/>
    </source>
</evidence>
<dbReference type="PANTHER" id="PTHR12373:SF0">
    <property type="entry name" value="ENHANCER OF RUDIMENTARY HOMOLOG"/>
    <property type="match status" value="1"/>
</dbReference>
<dbReference type="Pfam" id="PF01133">
    <property type="entry name" value="ER"/>
    <property type="match status" value="1"/>
</dbReference>
<dbReference type="Gene3D" id="3.30.2260.10">
    <property type="entry name" value="Enhancer of rudimentary"/>
    <property type="match status" value="1"/>
</dbReference>
<dbReference type="AlphaFoldDB" id="A0AAW1NMG8"/>